<dbReference type="Pfam" id="PF08747">
    <property type="entry name" value="BrxB"/>
    <property type="match status" value="1"/>
</dbReference>
<gene>
    <name evidence="1" type="ORF">DW907_05680</name>
</gene>
<proteinExistence type="predicted"/>
<comment type="caution">
    <text evidence="1">The sequence shown here is derived from an EMBL/GenBank/DDBJ whole genome shotgun (WGS) entry which is preliminary data.</text>
</comment>
<dbReference type="Proteomes" id="UP000285288">
    <property type="component" value="Unassembled WGS sequence"/>
</dbReference>
<organism evidence="1 2">
    <name type="scientific">Holdemanella biformis</name>
    <dbReference type="NCBI Taxonomy" id="1735"/>
    <lineage>
        <taxon>Bacteria</taxon>
        <taxon>Bacillati</taxon>
        <taxon>Bacillota</taxon>
        <taxon>Erysipelotrichia</taxon>
        <taxon>Erysipelotrichales</taxon>
        <taxon>Erysipelotrichaceae</taxon>
        <taxon>Holdemanella</taxon>
    </lineage>
</organism>
<evidence type="ECO:0000313" key="1">
    <source>
        <dbReference type="EMBL" id="RHB06518.1"/>
    </source>
</evidence>
<accession>A0A413UD16</accession>
<reference evidence="1 2" key="1">
    <citation type="submission" date="2018-08" db="EMBL/GenBank/DDBJ databases">
        <title>A genome reference for cultivated species of the human gut microbiota.</title>
        <authorList>
            <person name="Zou Y."/>
            <person name="Xue W."/>
            <person name="Luo G."/>
        </authorList>
    </citation>
    <scope>NUCLEOTIDE SEQUENCE [LARGE SCALE GENOMIC DNA]</scope>
    <source>
        <strain evidence="1 2">AM42-13AC</strain>
    </source>
</reference>
<dbReference type="AlphaFoldDB" id="A0A413UD16"/>
<sequence length="184" mass="21436">MPSITERLDLLKETIQRKDFLKGEGLSNEVNIRMFCYESKEEMAVRAFTERLSSENLSCNVHIVDLYETFLSICEDKRILDRIPKLEERRGTEFLEKQFEKSCDAKTFAKKIVSELNENDDLLLITGVGKAFPFIRVHALLNALQEDLNDKPIVVLYPGTFDGHYVKLFNKLKSNEYYRAFNLI</sequence>
<dbReference type="EMBL" id="QSGD01000017">
    <property type="protein sequence ID" value="RHB06518.1"/>
    <property type="molecule type" value="Genomic_DNA"/>
</dbReference>
<protein>
    <submittedName>
        <fullName evidence="1">DUF1788 domain-containing protein</fullName>
    </submittedName>
</protein>
<evidence type="ECO:0000313" key="2">
    <source>
        <dbReference type="Proteomes" id="UP000285288"/>
    </source>
</evidence>
<dbReference type="RefSeq" id="WP_118011257.1">
    <property type="nucleotide sequence ID" value="NZ_QSGD01000017.1"/>
</dbReference>
<dbReference type="InterPro" id="IPR014858">
    <property type="entry name" value="BrxB"/>
</dbReference>
<name>A0A413UD16_9FIRM</name>